<evidence type="ECO:0000256" key="1">
    <source>
        <dbReference type="ARBA" id="ARBA00010791"/>
    </source>
</evidence>
<dbReference type="SUPFAM" id="SSF56112">
    <property type="entry name" value="Protein kinase-like (PK-like)"/>
    <property type="match status" value="1"/>
</dbReference>
<evidence type="ECO:0000259" key="7">
    <source>
        <dbReference type="PROSITE" id="PS50011"/>
    </source>
</evidence>
<dbReference type="SMART" id="SM00220">
    <property type="entry name" value="S_TKc"/>
    <property type="match status" value="1"/>
</dbReference>
<dbReference type="PROSITE" id="PS00108">
    <property type="entry name" value="PROTEIN_KINASE_ST"/>
    <property type="match status" value="1"/>
</dbReference>
<dbReference type="Gene3D" id="1.10.510.10">
    <property type="entry name" value="Transferase(Phosphotransferase) domain 1"/>
    <property type="match status" value="1"/>
</dbReference>
<evidence type="ECO:0000256" key="6">
    <source>
        <dbReference type="ARBA" id="ARBA00022840"/>
    </source>
</evidence>
<evidence type="ECO:0000313" key="9">
    <source>
        <dbReference type="Proteomes" id="UP001211065"/>
    </source>
</evidence>
<comment type="similarity">
    <text evidence="1">Belongs to the protein kinase superfamily. CAMK Ser/Thr protein kinase family. NIM1 subfamily.</text>
</comment>
<dbReference type="GO" id="GO:0035556">
    <property type="term" value="P:intracellular signal transduction"/>
    <property type="evidence" value="ECO:0007669"/>
    <property type="project" value="TreeGrafter"/>
</dbReference>
<dbReference type="InterPro" id="IPR008271">
    <property type="entry name" value="Ser/Thr_kinase_AS"/>
</dbReference>
<keyword evidence="3" id="KW-0808">Transferase</keyword>
<reference evidence="8" key="1">
    <citation type="submission" date="2020-05" db="EMBL/GenBank/DDBJ databases">
        <title>Phylogenomic resolution of chytrid fungi.</title>
        <authorList>
            <person name="Stajich J.E."/>
            <person name="Amses K."/>
            <person name="Simmons R."/>
            <person name="Seto K."/>
            <person name="Myers J."/>
            <person name="Bonds A."/>
            <person name="Quandt C.A."/>
            <person name="Barry K."/>
            <person name="Liu P."/>
            <person name="Grigoriev I."/>
            <person name="Longcore J.E."/>
            <person name="James T.Y."/>
        </authorList>
    </citation>
    <scope>NUCLEOTIDE SEQUENCE</scope>
    <source>
        <strain evidence="8">JEL0476</strain>
    </source>
</reference>
<dbReference type="AlphaFoldDB" id="A0AAD5U4F6"/>
<comment type="caution">
    <text evidence="8">The sequence shown here is derived from an EMBL/GenBank/DDBJ whole genome shotgun (WGS) entry which is preliminary data.</text>
</comment>
<dbReference type="EMBL" id="JADGJW010000110">
    <property type="protein sequence ID" value="KAJ3223963.1"/>
    <property type="molecule type" value="Genomic_DNA"/>
</dbReference>
<dbReference type="PROSITE" id="PS50011">
    <property type="entry name" value="PROTEIN_KINASE_DOM"/>
    <property type="match status" value="1"/>
</dbReference>
<protein>
    <submittedName>
        <fullName evidence="8">Serine/threonine-protein kinase KIN2</fullName>
    </submittedName>
</protein>
<dbReference type="InterPro" id="IPR011009">
    <property type="entry name" value="Kinase-like_dom_sf"/>
</dbReference>
<keyword evidence="4" id="KW-0547">Nucleotide-binding</keyword>
<dbReference type="Proteomes" id="UP001211065">
    <property type="component" value="Unassembled WGS sequence"/>
</dbReference>
<sequence length="176" mass="20207">MLNSSSISKQPSHSHIKSAKVIKGTKGNWILTKTIGKGSMGKVKLAINETTKEKVRPTTSIRDIPAANHYKNLQQDQAKEFRIIREAAIMLLLDHPYIVTLHEILLIDQYYYFVFDLVSDGQMLDFIISHGKLKEKVARKYLRQIVSAVDYCHQNSIVHRDLKIENILIDKEGYDE</sequence>
<name>A0AAD5U4F6_9FUNG</name>
<dbReference type="GO" id="GO:0005737">
    <property type="term" value="C:cytoplasm"/>
    <property type="evidence" value="ECO:0007669"/>
    <property type="project" value="TreeGrafter"/>
</dbReference>
<evidence type="ECO:0000256" key="4">
    <source>
        <dbReference type="ARBA" id="ARBA00022741"/>
    </source>
</evidence>
<dbReference type="GO" id="GO:0005524">
    <property type="term" value="F:ATP binding"/>
    <property type="evidence" value="ECO:0007669"/>
    <property type="project" value="UniProtKB-KW"/>
</dbReference>
<dbReference type="PANTHER" id="PTHR24346:SF82">
    <property type="entry name" value="KP78A-RELATED"/>
    <property type="match status" value="1"/>
</dbReference>
<dbReference type="InterPro" id="IPR000719">
    <property type="entry name" value="Prot_kinase_dom"/>
</dbReference>
<proteinExistence type="inferred from homology"/>
<dbReference type="GO" id="GO:0004674">
    <property type="term" value="F:protein serine/threonine kinase activity"/>
    <property type="evidence" value="ECO:0007669"/>
    <property type="project" value="UniProtKB-KW"/>
</dbReference>
<evidence type="ECO:0000256" key="2">
    <source>
        <dbReference type="ARBA" id="ARBA00022527"/>
    </source>
</evidence>
<keyword evidence="9" id="KW-1185">Reference proteome</keyword>
<dbReference type="Pfam" id="PF00069">
    <property type="entry name" value="Pkinase"/>
    <property type="match status" value="1"/>
</dbReference>
<dbReference type="PANTHER" id="PTHR24346">
    <property type="entry name" value="MAP/MICROTUBULE AFFINITY-REGULATING KINASE"/>
    <property type="match status" value="1"/>
</dbReference>
<accession>A0AAD5U4F6</accession>
<evidence type="ECO:0000313" key="8">
    <source>
        <dbReference type="EMBL" id="KAJ3223963.1"/>
    </source>
</evidence>
<feature type="domain" description="Protein kinase" evidence="7">
    <location>
        <begin position="29"/>
        <end position="176"/>
    </location>
</feature>
<keyword evidence="5 8" id="KW-0418">Kinase</keyword>
<keyword evidence="2" id="KW-0723">Serine/threonine-protein kinase</keyword>
<dbReference type="GO" id="GO:0000226">
    <property type="term" value="P:microtubule cytoskeleton organization"/>
    <property type="evidence" value="ECO:0007669"/>
    <property type="project" value="TreeGrafter"/>
</dbReference>
<evidence type="ECO:0000256" key="5">
    <source>
        <dbReference type="ARBA" id="ARBA00022777"/>
    </source>
</evidence>
<organism evidence="8 9">
    <name type="scientific">Clydaea vesicula</name>
    <dbReference type="NCBI Taxonomy" id="447962"/>
    <lineage>
        <taxon>Eukaryota</taxon>
        <taxon>Fungi</taxon>
        <taxon>Fungi incertae sedis</taxon>
        <taxon>Chytridiomycota</taxon>
        <taxon>Chytridiomycota incertae sedis</taxon>
        <taxon>Chytridiomycetes</taxon>
        <taxon>Lobulomycetales</taxon>
        <taxon>Lobulomycetaceae</taxon>
        <taxon>Clydaea</taxon>
    </lineage>
</organism>
<keyword evidence="6" id="KW-0067">ATP-binding</keyword>
<evidence type="ECO:0000256" key="3">
    <source>
        <dbReference type="ARBA" id="ARBA00022679"/>
    </source>
</evidence>
<gene>
    <name evidence="8" type="primary">KIN1_2</name>
    <name evidence="8" type="ORF">HK099_000447</name>
</gene>